<keyword evidence="3" id="KW-1185">Reference proteome</keyword>
<evidence type="ECO:0000313" key="3">
    <source>
        <dbReference type="Proteomes" id="UP001222325"/>
    </source>
</evidence>
<name>A0AAD6XYL2_9AGAR</name>
<comment type="caution">
    <text evidence="2">The sequence shown here is derived from an EMBL/GenBank/DDBJ whole genome shotgun (WGS) entry which is preliminary data.</text>
</comment>
<feature type="compositionally biased region" description="Basic and acidic residues" evidence="1">
    <location>
        <begin position="180"/>
        <end position="189"/>
    </location>
</feature>
<dbReference type="EMBL" id="JARJCN010000010">
    <property type="protein sequence ID" value="KAJ7097279.1"/>
    <property type="molecule type" value="Genomic_DNA"/>
</dbReference>
<feature type="region of interest" description="Disordered" evidence="1">
    <location>
        <begin position="89"/>
        <end position="113"/>
    </location>
</feature>
<protein>
    <submittedName>
        <fullName evidence="2">Uncharacterized protein</fullName>
    </submittedName>
</protein>
<evidence type="ECO:0000313" key="2">
    <source>
        <dbReference type="EMBL" id="KAJ7097279.1"/>
    </source>
</evidence>
<gene>
    <name evidence="2" type="ORF">B0H15DRAFT_945933</name>
</gene>
<feature type="region of interest" description="Disordered" evidence="1">
    <location>
        <begin position="126"/>
        <end position="223"/>
    </location>
</feature>
<sequence>MHATLPWTISPEFEDALALATQRHLAQPATAPSTPRPAACFLDLAIPATDCETRPLSPSPVPRSASLRMKTRVAVRNKNPHRFQVVPLRDAATENGEKGGARQAQGSKQQPAPWTRQLALLRPSGVGLGISVPTQRPAAPETPERGRERERTRGDVFGGERRGNGGLLRGLQGLSPKRPGSPDRKENRAPRSPTKRAHRRREYTFDPEYTFDVKPGDSPASGDGDTTICAHVDIHASATQTTMQQPAAIISDDITITLAALHHLSAEPPARRPASRHFKSPSLGAITHLLSGPAPVPVLPAPTSNDDADDTPRAAVRCRKRTNTLSAGTKRYGVYSDGASPPARAPEFGTAPLPTCEGRVVSTYSLGALLATYAYSHDSLPSLYSQDSFVEGLGGGPATRPLRVHPRAMRVRAKEVVVHPHEIVVELMQEVDVAIGEWL</sequence>
<feature type="compositionally biased region" description="Basic and acidic residues" evidence="1">
    <location>
        <begin position="142"/>
        <end position="163"/>
    </location>
</feature>
<dbReference type="Proteomes" id="UP001222325">
    <property type="component" value="Unassembled WGS sequence"/>
</dbReference>
<evidence type="ECO:0000256" key="1">
    <source>
        <dbReference type="SAM" id="MobiDB-lite"/>
    </source>
</evidence>
<proteinExistence type="predicted"/>
<accession>A0AAD6XYL2</accession>
<organism evidence="2 3">
    <name type="scientific">Mycena belliarum</name>
    <dbReference type="NCBI Taxonomy" id="1033014"/>
    <lineage>
        <taxon>Eukaryota</taxon>
        <taxon>Fungi</taxon>
        <taxon>Dikarya</taxon>
        <taxon>Basidiomycota</taxon>
        <taxon>Agaricomycotina</taxon>
        <taxon>Agaricomycetes</taxon>
        <taxon>Agaricomycetidae</taxon>
        <taxon>Agaricales</taxon>
        <taxon>Marasmiineae</taxon>
        <taxon>Mycenaceae</taxon>
        <taxon>Mycena</taxon>
    </lineage>
</organism>
<reference evidence="2" key="1">
    <citation type="submission" date="2023-03" db="EMBL/GenBank/DDBJ databases">
        <title>Massive genome expansion in bonnet fungi (Mycena s.s.) driven by repeated elements and novel gene families across ecological guilds.</title>
        <authorList>
            <consortium name="Lawrence Berkeley National Laboratory"/>
            <person name="Harder C.B."/>
            <person name="Miyauchi S."/>
            <person name="Viragh M."/>
            <person name="Kuo A."/>
            <person name="Thoen E."/>
            <person name="Andreopoulos B."/>
            <person name="Lu D."/>
            <person name="Skrede I."/>
            <person name="Drula E."/>
            <person name="Henrissat B."/>
            <person name="Morin E."/>
            <person name="Kohler A."/>
            <person name="Barry K."/>
            <person name="LaButti K."/>
            <person name="Morin E."/>
            <person name="Salamov A."/>
            <person name="Lipzen A."/>
            <person name="Mereny Z."/>
            <person name="Hegedus B."/>
            <person name="Baldrian P."/>
            <person name="Stursova M."/>
            <person name="Weitz H."/>
            <person name="Taylor A."/>
            <person name="Grigoriev I.V."/>
            <person name="Nagy L.G."/>
            <person name="Martin F."/>
            <person name="Kauserud H."/>
        </authorList>
    </citation>
    <scope>NUCLEOTIDE SEQUENCE</scope>
    <source>
        <strain evidence="2">CBHHK173m</strain>
    </source>
</reference>
<dbReference type="AlphaFoldDB" id="A0AAD6XYL2"/>
<feature type="compositionally biased region" description="Basic and acidic residues" evidence="1">
    <location>
        <begin position="91"/>
        <end position="100"/>
    </location>
</feature>